<dbReference type="GO" id="GO:0004725">
    <property type="term" value="F:protein tyrosine phosphatase activity"/>
    <property type="evidence" value="ECO:0007669"/>
    <property type="project" value="TreeGrafter"/>
</dbReference>
<evidence type="ECO:0000313" key="2">
    <source>
        <dbReference type="EMBL" id="TNJ28652.1"/>
    </source>
</evidence>
<comment type="caution">
    <text evidence="2">The sequence shown here is derived from an EMBL/GenBank/DDBJ whole genome shotgun (WGS) entry which is preliminary data.</text>
</comment>
<dbReference type="InterPro" id="IPR001763">
    <property type="entry name" value="Rhodanese-like_dom"/>
</dbReference>
<dbReference type="GO" id="GO:0005737">
    <property type="term" value="C:cytoplasm"/>
    <property type="evidence" value="ECO:0007669"/>
    <property type="project" value="TreeGrafter"/>
</dbReference>
<dbReference type="Proteomes" id="UP000315496">
    <property type="component" value="Chromosome 2"/>
</dbReference>
<dbReference type="GO" id="GO:0005634">
    <property type="term" value="C:nucleus"/>
    <property type="evidence" value="ECO:0007669"/>
    <property type="project" value="TreeGrafter"/>
</dbReference>
<dbReference type="VEuPathDB" id="GiardiaDB:GMRT_13177"/>
<sequence>MSACPFKTIRPVELPSLLGGAAVALDVRDNDYDEGGHFRDSINIPIKVILDSTAETLTSLQRYQTIACYCMFSMQRGPAAATHLATIFPKKTIYVVEGGYNAILETFHGTERIVPPKEE</sequence>
<feature type="domain" description="Rhodanese" evidence="1">
    <location>
        <begin position="18"/>
        <end position="112"/>
    </location>
</feature>
<dbReference type="AlphaFoldDB" id="A0A4Z1SRW6"/>
<dbReference type="OrthoDB" id="102559at2759"/>
<dbReference type="PROSITE" id="PS50206">
    <property type="entry name" value="RHODANESE_3"/>
    <property type="match status" value="1"/>
</dbReference>
<protein>
    <submittedName>
        <fullName evidence="2">Rhodanese-like domain-containing protein</fullName>
    </submittedName>
</protein>
<keyword evidence="3" id="KW-1185">Reference proteome</keyword>
<dbReference type="SUPFAM" id="SSF52821">
    <property type="entry name" value="Rhodanese/Cell cycle control phosphatase"/>
    <property type="match status" value="1"/>
</dbReference>
<dbReference type="Gene3D" id="3.40.250.10">
    <property type="entry name" value="Rhodanese-like domain"/>
    <property type="match status" value="1"/>
</dbReference>
<dbReference type="Pfam" id="PF00581">
    <property type="entry name" value="Rhodanese"/>
    <property type="match status" value="1"/>
</dbReference>
<dbReference type="EMBL" id="VDLU01000002">
    <property type="protein sequence ID" value="TNJ28652.1"/>
    <property type="molecule type" value="Genomic_DNA"/>
</dbReference>
<dbReference type="PANTHER" id="PTHR10828">
    <property type="entry name" value="M-PHASE INDUCER PHOSPHATASE DUAL SPECIFICITY PHOSPHATASE CDC25"/>
    <property type="match status" value="1"/>
</dbReference>
<evidence type="ECO:0000313" key="3">
    <source>
        <dbReference type="Proteomes" id="UP000315496"/>
    </source>
</evidence>
<dbReference type="SMART" id="SM00450">
    <property type="entry name" value="RHOD"/>
    <property type="match status" value="1"/>
</dbReference>
<dbReference type="InterPro" id="IPR036873">
    <property type="entry name" value="Rhodanese-like_dom_sf"/>
</dbReference>
<name>A0A4Z1SRW6_GIAMU</name>
<organism evidence="2 3">
    <name type="scientific">Giardia muris</name>
    <dbReference type="NCBI Taxonomy" id="5742"/>
    <lineage>
        <taxon>Eukaryota</taxon>
        <taxon>Metamonada</taxon>
        <taxon>Diplomonadida</taxon>
        <taxon>Hexamitidae</taxon>
        <taxon>Giardiinae</taxon>
        <taxon>Giardia</taxon>
    </lineage>
</organism>
<evidence type="ECO:0000259" key="1">
    <source>
        <dbReference type="PROSITE" id="PS50206"/>
    </source>
</evidence>
<gene>
    <name evidence="2" type="ORF">GMRT_13177</name>
</gene>
<dbReference type="PANTHER" id="PTHR10828:SF38">
    <property type="entry name" value="ARSENICAL-RESISTANCE PROTEIN 2-RELATED"/>
    <property type="match status" value="1"/>
</dbReference>
<accession>A0A4Z1SRW6</accession>
<reference evidence="2 3" key="1">
    <citation type="submission" date="2019-05" db="EMBL/GenBank/DDBJ databases">
        <title>The compact genome of Giardia muris reveals important steps in the evolution of intestinal protozoan parasites.</title>
        <authorList>
            <person name="Xu F."/>
            <person name="Jimenez-Gonzalez A."/>
            <person name="Einarsson E."/>
            <person name="Astvaldsson A."/>
            <person name="Peirasmaki D."/>
            <person name="Eckmann L."/>
            <person name="Andersson J.O."/>
            <person name="Svard S.G."/>
            <person name="Jerlstrom-Hultqvist J."/>
        </authorList>
    </citation>
    <scope>NUCLEOTIDE SEQUENCE [LARGE SCALE GENOMIC DNA]</scope>
    <source>
        <strain evidence="2 3">Roberts-Thomson</strain>
    </source>
</reference>
<proteinExistence type="predicted"/>